<dbReference type="EMBL" id="CM044702">
    <property type="protein sequence ID" value="KAI5678204.1"/>
    <property type="molecule type" value="Genomic_DNA"/>
</dbReference>
<protein>
    <submittedName>
        <fullName evidence="1">Uncharacterized protein</fullName>
    </submittedName>
</protein>
<evidence type="ECO:0000313" key="2">
    <source>
        <dbReference type="Proteomes" id="UP001060085"/>
    </source>
</evidence>
<dbReference type="Proteomes" id="UP001060085">
    <property type="component" value="Linkage Group LG02"/>
</dbReference>
<accession>A0ACC0C009</accession>
<proteinExistence type="predicted"/>
<sequence>MAVFVKKVQTIIRRCMVSIGGTLGCIPSSTISNRRSLYNRHVAVPESTYRIRVLVELRGALADSLVMEQEVYALLYRFFKAGSNMSTPSILGLTSTSQSLPSGSGTLQMPNPLGLAFVPFQSPYSTSFGFFGFRSLPPPGTVGSSTSHQPISQASSSNEEEWADDMDVV</sequence>
<evidence type="ECO:0000313" key="1">
    <source>
        <dbReference type="EMBL" id="KAI5678204.1"/>
    </source>
</evidence>
<name>A0ACC0C009_CATRO</name>
<reference evidence="2" key="1">
    <citation type="journal article" date="2023" name="Nat. Plants">
        <title>Single-cell RNA sequencing provides a high-resolution roadmap for understanding the multicellular compartmentation of specialized metabolism.</title>
        <authorList>
            <person name="Sun S."/>
            <person name="Shen X."/>
            <person name="Li Y."/>
            <person name="Li Y."/>
            <person name="Wang S."/>
            <person name="Li R."/>
            <person name="Zhang H."/>
            <person name="Shen G."/>
            <person name="Guo B."/>
            <person name="Wei J."/>
            <person name="Xu J."/>
            <person name="St-Pierre B."/>
            <person name="Chen S."/>
            <person name="Sun C."/>
        </authorList>
    </citation>
    <scope>NUCLEOTIDE SEQUENCE [LARGE SCALE GENOMIC DNA]</scope>
</reference>
<gene>
    <name evidence="1" type="ORF">M9H77_09154</name>
</gene>
<keyword evidence="2" id="KW-1185">Reference proteome</keyword>
<comment type="caution">
    <text evidence="1">The sequence shown here is derived from an EMBL/GenBank/DDBJ whole genome shotgun (WGS) entry which is preliminary data.</text>
</comment>
<organism evidence="1 2">
    <name type="scientific">Catharanthus roseus</name>
    <name type="common">Madagascar periwinkle</name>
    <name type="synonym">Vinca rosea</name>
    <dbReference type="NCBI Taxonomy" id="4058"/>
    <lineage>
        <taxon>Eukaryota</taxon>
        <taxon>Viridiplantae</taxon>
        <taxon>Streptophyta</taxon>
        <taxon>Embryophyta</taxon>
        <taxon>Tracheophyta</taxon>
        <taxon>Spermatophyta</taxon>
        <taxon>Magnoliopsida</taxon>
        <taxon>eudicotyledons</taxon>
        <taxon>Gunneridae</taxon>
        <taxon>Pentapetalae</taxon>
        <taxon>asterids</taxon>
        <taxon>lamiids</taxon>
        <taxon>Gentianales</taxon>
        <taxon>Apocynaceae</taxon>
        <taxon>Rauvolfioideae</taxon>
        <taxon>Vinceae</taxon>
        <taxon>Catharanthinae</taxon>
        <taxon>Catharanthus</taxon>
    </lineage>
</organism>